<dbReference type="Gene3D" id="1.10.630.10">
    <property type="entry name" value="Cytochrome P450"/>
    <property type="match status" value="1"/>
</dbReference>
<dbReference type="InterPro" id="IPR036396">
    <property type="entry name" value="Cyt_P450_sf"/>
</dbReference>
<dbReference type="PRINTS" id="PR00385">
    <property type="entry name" value="P450"/>
</dbReference>
<dbReference type="InterPro" id="IPR017972">
    <property type="entry name" value="Cyt_P450_CS"/>
</dbReference>
<dbReference type="SUPFAM" id="SSF48264">
    <property type="entry name" value="Cytochrome P450"/>
    <property type="match status" value="1"/>
</dbReference>
<dbReference type="CDD" id="cd11029">
    <property type="entry name" value="CYP107-like"/>
    <property type="match status" value="1"/>
</dbReference>
<evidence type="ECO:0000313" key="10">
    <source>
        <dbReference type="Proteomes" id="UP000323876"/>
    </source>
</evidence>
<comment type="caution">
    <text evidence="9">The sequence shown here is derived from an EMBL/GenBank/DDBJ whole genome shotgun (WGS) entry which is preliminary data.</text>
</comment>
<evidence type="ECO:0000256" key="3">
    <source>
        <dbReference type="ARBA" id="ARBA00022617"/>
    </source>
</evidence>
<gene>
    <name evidence="9" type="ORF">F3087_12335</name>
</gene>
<sequence>MEHEPIVLDTAGDDIQGESARIRRRGPITRVVLPGDVPAWSVTDAAVLRRLLTDSRVSKDARQHWTAFNTGEIPADWPLRSWVGVDNMFTAYGAEHRRLRKLIAPAFTHRRTMAMRPRIEAITVDLLDQLSAILPGAVVDLRQQFAYPVPIRVISELIGLPEHLAAPLHFCVDRFFDTSDTEKDPPANYLEMYGLIGELVVYRRAEPGDDITSLLTSTYDEDGGQLTEKELVDTLMLIISAGHETTVNLLDQAIFALLTHPGQRADVLEGRSSWADVVEEALRYQAPLAHLPLRYAVEDLDIDGFRIPQGDAILASYAAAGRDARVHGPTADDFDVHRGTKGQHLAFGHGVHHCLGAPLARLEAQVALPALFARFPELGLAGDPTELRAVSSFISNGHSRLPVYLHR</sequence>
<dbReference type="InterPro" id="IPR002397">
    <property type="entry name" value="Cyt_P450_B"/>
</dbReference>
<keyword evidence="4 8" id="KW-0479">Metal-binding</keyword>
<evidence type="ECO:0000256" key="5">
    <source>
        <dbReference type="ARBA" id="ARBA00023002"/>
    </source>
</evidence>
<evidence type="ECO:0000256" key="8">
    <source>
        <dbReference type="RuleBase" id="RU000461"/>
    </source>
</evidence>
<dbReference type="GO" id="GO:0016705">
    <property type="term" value="F:oxidoreductase activity, acting on paired donors, with incorporation or reduction of molecular oxygen"/>
    <property type="evidence" value="ECO:0007669"/>
    <property type="project" value="InterPro"/>
</dbReference>
<evidence type="ECO:0000256" key="1">
    <source>
        <dbReference type="ARBA" id="ARBA00001971"/>
    </source>
</evidence>
<evidence type="ECO:0000313" key="9">
    <source>
        <dbReference type="EMBL" id="KAA8887884.1"/>
    </source>
</evidence>
<dbReference type="InterPro" id="IPR001128">
    <property type="entry name" value="Cyt_P450"/>
</dbReference>
<dbReference type="GO" id="GO:0005506">
    <property type="term" value="F:iron ion binding"/>
    <property type="evidence" value="ECO:0007669"/>
    <property type="project" value="InterPro"/>
</dbReference>
<evidence type="ECO:0000256" key="4">
    <source>
        <dbReference type="ARBA" id="ARBA00022723"/>
    </source>
</evidence>
<comment type="cofactor">
    <cofactor evidence="1">
        <name>heme</name>
        <dbReference type="ChEBI" id="CHEBI:30413"/>
    </cofactor>
</comment>
<name>A0A5N0EI00_9NOCA</name>
<comment type="similarity">
    <text evidence="2 8">Belongs to the cytochrome P450 family.</text>
</comment>
<evidence type="ECO:0000256" key="2">
    <source>
        <dbReference type="ARBA" id="ARBA00010617"/>
    </source>
</evidence>
<keyword evidence="5 8" id="KW-0560">Oxidoreductase</keyword>
<dbReference type="Proteomes" id="UP000323876">
    <property type="component" value="Unassembled WGS sequence"/>
</dbReference>
<dbReference type="PANTHER" id="PTHR46696:SF1">
    <property type="entry name" value="CYTOCHROME P450 YJIB-RELATED"/>
    <property type="match status" value="1"/>
</dbReference>
<organism evidence="9 10">
    <name type="scientific">Nocardia colli</name>
    <dbReference type="NCBI Taxonomy" id="2545717"/>
    <lineage>
        <taxon>Bacteria</taxon>
        <taxon>Bacillati</taxon>
        <taxon>Actinomycetota</taxon>
        <taxon>Actinomycetes</taxon>
        <taxon>Mycobacteriales</taxon>
        <taxon>Nocardiaceae</taxon>
        <taxon>Nocardia</taxon>
    </lineage>
</organism>
<dbReference type="Pfam" id="PF00067">
    <property type="entry name" value="p450"/>
    <property type="match status" value="1"/>
</dbReference>
<evidence type="ECO:0000256" key="7">
    <source>
        <dbReference type="ARBA" id="ARBA00023033"/>
    </source>
</evidence>
<dbReference type="AlphaFoldDB" id="A0A5N0EI00"/>
<dbReference type="RefSeq" id="WP_150402058.1">
    <property type="nucleotide sequence ID" value="NZ_VXLC01000004.1"/>
</dbReference>
<keyword evidence="3 8" id="KW-0349">Heme</keyword>
<dbReference type="PANTHER" id="PTHR46696">
    <property type="entry name" value="P450, PUTATIVE (EUROFUNG)-RELATED"/>
    <property type="match status" value="1"/>
</dbReference>
<keyword evidence="10" id="KW-1185">Reference proteome</keyword>
<dbReference type="PROSITE" id="PS00086">
    <property type="entry name" value="CYTOCHROME_P450"/>
    <property type="match status" value="1"/>
</dbReference>
<keyword evidence="6 8" id="KW-0408">Iron</keyword>
<dbReference type="OrthoDB" id="5500002at2"/>
<proteinExistence type="inferred from homology"/>
<dbReference type="PRINTS" id="PR00359">
    <property type="entry name" value="BP450"/>
</dbReference>
<protein>
    <submittedName>
        <fullName evidence="9">Cytochrome P450</fullName>
    </submittedName>
</protein>
<dbReference type="EMBL" id="VXLC01000004">
    <property type="protein sequence ID" value="KAA8887884.1"/>
    <property type="molecule type" value="Genomic_DNA"/>
</dbReference>
<dbReference type="GO" id="GO:0004497">
    <property type="term" value="F:monooxygenase activity"/>
    <property type="evidence" value="ECO:0007669"/>
    <property type="project" value="UniProtKB-KW"/>
</dbReference>
<accession>A0A5N0EI00</accession>
<dbReference type="GO" id="GO:0020037">
    <property type="term" value="F:heme binding"/>
    <property type="evidence" value="ECO:0007669"/>
    <property type="project" value="InterPro"/>
</dbReference>
<evidence type="ECO:0000256" key="6">
    <source>
        <dbReference type="ARBA" id="ARBA00023004"/>
    </source>
</evidence>
<keyword evidence="7 8" id="KW-0503">Monooxygenase</keyword>
<reference evidence="9 10" key="1">
    <citation type="submission" date="2019-09" db="EMBL/GenBank/DDBJ databases">
        <authorList>
            <person name="Wang X."/>
        </authorList>
    </citation>
    <scope>NUCLEOTIDE SEQUENCE [LARGE SCALE GENOMIC DNA]</scope>
    <source>
        <strain evidence="9 10">CICC 11023</strain>
    </source>
</reference>
<dbReference type="FunFam" id="1.10.630.10:FF:000018">
    <property type="entry name" value="Cytochrome P450 monooxygenase"/>
    <property type="match status" value="1"/>
</dbReference>